<dbReference type="InterPro" id="IPR011831">
    <property type="entry name" value="ADP-Glc_PPase"/>
</dbReference>
<evidence type="ECO:0000256" key="5">
    <source>
        <dbReference type="ARBA" id="ARBA00022741"/>
    </source>
</evidence>
<feature type="domain" description="Nucleotidyl transferase" evidence="9">
    <location>
        <begin position="6"/>
        <end position="264"/>
    </location>
</feature>
<accession>A0A918TQ41</accession>
<keyword evidence="7" id="KW-0320">Glycogen biosynthesis</keyword>
<protein>
    <submittedName>
        <fullName evidence="11">ADP-glucose pyrophosphorylase</fullName>
    </submittedName>
</protein>
<evidence type="ECO:0000313" key="11">
    <source>
        <dbReference type="EMBL" id="GHC54596.1"/>
    </source>
</evidence>
<dbReference type="GO" id="GO:0005524">
    <property type="term" value="F:ATP binding"/>
    <property type="evidence" value="ECO:0007669"/>
    <property type="project" value="UniProtKB-KW"/>
</dbReference>
<dbReference type="Pfam" id="PF24894">
    <property type="entry name" value="Hexapep_GlmU"/>
    <property type="match status" value="1"/>
</dbReference>
<dbReference type="Gene3D" id="3.90.550.10">
    <property type="entry name" value="Spore Coat Polysaccharide Biosynthesis Protein SpsA, Chain A"/>
    <property type="match status" value="1"/>
</dbReference>
<dbReference type="Gene3D" id="2.160.10.10">
    <property type="entry name" value="Hexapeptide repeat proteins"/>
    <property type="match status" value="1"/>
</dbReference>
<keyword evidence="4" id="KW-0548">Nucleotidyltransferase</keyword>
<dbReference type="Pfam" id="PF00483">
    <property type="entry name" value="NTP_transferase"/>
    <property type="match status" value="1"/>
</dbReference>
<evidence type="ECO:0000256" key="3">
    <source>
        <dbReference type="ARBA" id="ARBA00022679"/>
    </source>
</evidence>
<dbReference type="InterPro" id="IPR005835">
    <property type="entry name" value="NTP_transferase_dom"/>
</dbReference>
<dbReference type="PANTHER" id="PTHR43523">
    <property type="entry name" value="GLUCOSE-1-PHOSPHATE ADENYLYLTRANSFERASE-RELATED"/>
    <property type="match status" value="1"/>
</dbReference>
<dbReference type="InterPro" id="IPR005836">
    <property type="entry name" value="ADP_Glu_pyroP_CS"/>
</dbReference>
<sequence length="399" mass="42620">MKGVTAVLLAGGQGTRLHELTKAEAKPAVFFGGNRRIIDFTLANAVQAGIENLIVATQYRPETLHAHIPAQWGRHFPSDGLILREGMATTARGYLGTADAVWANAAQLDALGTEQVIVLSGDHVYQMDYAAMIDAHRASGADVTLAATTVPMAEARGFGVIEADATGRVTGFVEKPLHPPTLADAPGRSLVNMGIYVFDWRWLRAVLATDAADPLSSHDFGKDILPVAVHSTQMQVWRSGAAGAEPYWRDVGTLDAYRTAQLDFQSGQPPFALPGLGAPSAHDALQFGFSLGIAGLSLRAPRHRPDAAHRWTLLENSVILPGARLGTGVRLSNVIVAPGTNVPAGLVVGEDPEEDARWFRRTEGGTTLITTQMIVRRAMSRPSRLPLSGLAPKFAPLRA</sequence>
<comment type="similarity">
    <text evidence="1">Belongs to the bacterial/plant glucose-1-phosphate adenylyltransferase family.</text>
</comment>
<name>A0A918TQ41_9RHOB</name>
<evidence type="ECO:0000259" key="9">
    <source>
        <dbReference type="Pfam" id="PF00483"/>
    </source>
</evidence>
<reference evidence="11" key="2">
    <citation type="submission" date="2020-09" db="EMBL/GenBank/DDBJ databases">
        <authorList>
            <person name="Sun Q."/>
            <person name="Kim S."/>
        </authorList>
    </citation>
    <scope>NUCLEOTIDE SEQUENCE</scope>
    <source>
        <strain evidence="11">KCTC 23310</strain>
    </source>
</reference>
<proteinExistence type="inferred from homology"/>
<dbReference type="PROSITE" id="PS00808">
    <property type="entry name" value="ADP_GLC_PYROPHOSPH_1"/>
    <property type="match status" value="1"/>
</dbReference>
<dbReference type="GO" id="GO:0005978">
    <property type="term" value="P:glycogen biosynthetic process"/>
    <property type="evidence" value="ECO:0007669"/>
    <property type="project" value="UniProtKB-KW"/>
</dbReference>
<dbReference type="AlphaFoldDB" id="A0A918TQ41"/>
<evidence type="ECO:0000256" key="1">
    <source>
        <dbReference type="ARBA" id="ARBA00010443"/>
    </source>
</evidence>
<feature type="domain" description="Glucose-1-phosphate adenylyltransferase/Bifunctional protein GlmU-like C-terminal hexapeptide" evidence="10">
    <location>
        <begin position="309"/>
        <end position="369"/>
    </location>
</feature>
<keyword evidence="8" id="KW-0119">Carbohydrate metabolism</keyword>
<dbReference type="GO" id="GO:0008878">
    <property type="term" value="F:glucose-1-phosphate adenylyltransferase activity"/>
    <property type="evidence" value="ECO:0007669"/>
    <property type="project" value="InterPro"/>
</dbReference>
<dbReference type="InterPro" id="IPR029044">
    <property type="entry name" value="Nucleotide-diphossugar_trans"/>
</dbReference>
<dbReference type="InterPro" id="IPR056818">
    <property type="entry name" value="GlmU/GlgC-like_hexapep"/>
</dbReference>
<keyword evidence="6" id="KW-0067">ATP-binding</keyword>
<gene>
    <name evidence="11" type="primary">glgC</name>
    <name evidence="11" type="ORF">GCM10007315_16920</name>
</gene>
<organism evidence="11 12">
    <name type="scientific">Neogemmobacter tilapiae</name>
    <dbReference type="NCBI Taxonomy" id="875041"/>
    <lineage>
        <taxon>Bacteria</taxon>
        <taxon>Pseudomonadati</taxon>
        <taxon>Pseudomonadota</taxon>
        <taxon>Alphaproteobacteria</taxon>
        <taxon>Rhodobacterales</taxon>
        <taxon>Paracoccaceae</taxon>
        <taxon>Neogemmobacter</taxon>
    </lineage>
</organism>
<evidence type="ECO:0000259" key="10">
    <source>
        <dbReference type="Pfam" id="PF24894"/>
    </source>
</evidence>
<evidence type="ECO:0000256" key="4">
    <source>
        <dbReference type="ARBA" id="ARBA00022695"/>
    </source>
</evidence>
<keyword evidence="3" id="KW-0808">Transferase</keyword>
<evidence type="ECO:0000256" key="8">
    <source>
        <dbReference type="ARBA" id="ARBA00023277"/>
    </source>
</evidence>
<dbReference type="PANTHER" id="PTHR43523:SF2">
    <property type="entry name" value="GLUCOSE-1-PHOSPHATE ADENYLYLTRANSFERASE"/>
    <property type="match status" value="1"/>
</dbReference>
<dbReference type="Proteomes" id="UP000638981">
    <property type="component" value="Unassembled WGS sequence"/>
</dbReference>
<keyword evidence="12" id="KW-1185">Reference proteome</keyword>
<dbReference type="EMBL" id="BMYJ01000004">
    <property type="protein sequence ID" value="GHC54596.1"/>
    <property type="molecule type" value="Genomic_DNA"/>
</dbReference>
<dbReference type="SUPFAM" id="SSF53448">
    <property type="entry name" value="Nucleotide-diphospho-sugar transferases"/>
    <property type="match status" value="1"/>
</dbReference>
<evidence type="ECO:0000256" key="7">
    <source>
        <dbReference type="ARBA" id="ARBA00023056"/>
    </source>
</evidence>
<reference evidence="11" key="1">
    <citation type="journal article" date="2014" name="Int. J. Syst. Evol. Microbiol.">
        <title>Complete genome sequence of Corynebacterium casei LMG S-19264T (=DSM 44701T), isolated from a smear-ripened cheese.</title>
        <authorList>
            <consortium name="US DOE Joint Genome Institute (JGI-PGF)"/>
            <person name="Walter F."/>
            <person name="Albersmeier A."/>
            <person name="Kalinowski J."/>
            <person name="Ruckert C."/>
        </authorList>
    </citation>
    <scope>NUCLEOTIDE SEQUENCE</scope>
    <source>
        <strain evidence="11">KCTC 23310</strain>
    </source>
</reference>
<evidence type="ECO:0000256" key="2">
    <source>
        <dbReference type="ARBA" id="ARBA00022600"/>
    </source>
</evidence>
<evidence type="ECO:0000313" key="12">
    <source>
        <dbReference type="Proteomes" id="UP000638981"/>
    </source>
</evidence>
<comment type="caution">
    <text evidence="11">The sequence shown here is derived from an EMBL/GenBank/DDBJ whole genome shotgun (WGS) entry which is preliminary data.</text>
</comment>
<evidence type="ECO:0000256" key="6">
    <source>
        <dbReference type="ARBA" id="ARBA00022840"/>
    </source>
</evidence>
<keyword evidence="2" id="KW-0321">Glycogen metabolism</keyword>
<keyword evidence="5" id="KW-0547">Nucleotide-binding</keyword>